<keyword evidence="3" id="KW-0012">Acyltransferase</keyword>
<dbReference type="InterPro" id="IPR023213">
    <property type="entry name" value="CAT-like_dom_sf"/>
</dbReference>
<dbReference type="Proteomes" id="UP001154282">
    <property type="component" value="Unassembled WGS sequence"/>
</dbReference>
<reference evidence="4" key="1">
    <citation type="submission" date="2022-08" db="EMBL/GenBank/DDBJ databases">
        <authorList>
            <person name="Gutierrez-Valencia J."/>
        </authorList>
    </citation>
    <scope>NUCLEOTIDE SEQUENCE</scope>
</reference>
<dbReference type="Pfam" id="PF02458">
    <property type="entry name" value="Transferase"/>
    <property type="match status" value="1"/>
</dbReference>
<evidence type="ECO:0000313" key="5">
    <source>
        <dbReference type="Proteomes" id="UP001154282"/>
    </source>
</evidence>
<organism evidence="4 5">
    <name type="scientific">Linum tenue</name>
    <dbReference type="NCBI Taxonomy" id="586396"/>
    <lineage>
        <taxon>Eukaryota</taxon>
        <taxon>Viridiplantae</taxon>
        <taxon>Streptophyta</taxon>
        <taxon>Embryophyta</taxon>
        <taxon>Tracheophyta</taxon>
        <taxon>Spermatophyta</taxon>
        <taxon>Magnoliopsida</taxon>
        <taxon>eudicotyledons</taxon>
        <taxon>Gunneridae</taxon>
        <taxon>Pentapetalae</taxon>
        <taxon>rosids</taxon>
        <taxon>fabids</taxon>
        <taxon>Malpighiales</taxon>
        <taxon>Linaceae</taxon>
        <taxon>Linum</taxon>
    </lineage>
</organism>
<dbReference type="PANTHER" id="PTHR31642">
    <property type="entry name" value="TRICHOTHECENE 3-O-ACETYLTRANSFERASE"/>
    <property type="match status" value="1"/>
</dbReference>
<evidence type="ECO:0000256" key="2">
    <source>
        <dbReference type="ARBA" id="ARBA00022679"/>
    </source>
</evidence>
<proteinExistence type="inferred from homology"/>
<dbReference type="InterPro" id="IPR050317">
    <property type="entry name" value="Plant_Fungal_Acyltransferase"/>
</dbReference>
<dbReference type="PANTHER" id="PTHR31642:SF11">
    <property type="entry name" value="SHIKIMATE O-HYDROXYCINNAMOYLTRANSFERASE"/>
    <property type="match status" value="1"/>
</dbReference>
<dbReference type="AlphaFoldDB" id="A0AAV0IC39"/>
<evidence type="ECO:0000256" key="3">
    <source>
        <dbReference type="ARBA" id="ARBA00023315"/>
    </source>
</evidence>
<keyword evidence="5" id="KW-1185">Reference proteome</keyword>
<comment type="similarity">
    <text evidence="1">Belongs to the plant acyltransferase family.</text>
</comment>
<comment type="caution">
    <text evidence="4">The sequence shown here is derived from an EMBL/GenBank/DDBJ whole genome shotgun (WGS) entry which is preliminary data.</text>
</comment>
<evidence type="ECO:0000256" key="1">
    <source>
        <dbReference type="ARBA" id="ARBA00009861"/>
    </source>
</evidence>
<evidence type="ECO:0000313" key="4">
    <source>
        <dbReference type="EMBL" id="CAI0394603.1"/>
    </source>
</evidence>
<dbReference type="GO" id="GO:0016747">
    <property type="term" value="F:acyltransferase activity, transferring groups other than amino-acyl groups"/>
    <property type="evidence" value="ECO:0007669"/>
    <property type="project" value="TreeGrafter"/>
</dbReference>
<gene>
    <name evidence="4" type="ORF">LITE_LOCUS8383</name>
</gene>
<sequence length="168" mass="18645">MSAFNHHHGSAGDVSPVEMATVVSVRQMSIVRPAKCTPRHRLWLSNLDIVHPKTHLKTIYIYKEADSQHSTSSDFFDAKMMKDALSKALVPFYPMAGRLGRDNNGRLELDCNGEGVLFQEADVETTINQLGEFLHKAEDELTELVPSVGYSKGISSYPLFLLQVSPLG</sequence>
<dbReference type="EMBL" id="CAMGYJ010000003">
    <property type="protein sequence ID" value="CAI0394603.1"/>
    <property type="molecule type" value="Genomic_DNA"/>
</dbReference>
<dbReference type="Gene3D" id="3.30.559.10">
    <property type="entry name" value="Chloramphenicol acetyltransferase-like domain"/>
    <property type="match status" value="1"/>
</dbReference>
<name>A0AAV0IC39_9ROSI</name>
<protein>
    <submittedName>
        <fullName evidence="4">Uncharacterized protein</fullName>
    </submittedName>
</protein>
<accession>A0AAV0IC39</accession>
<keyword evidence="2" id="KW-0808">Transferase</keyword>